<keyword evidence="2" id="KW-1185">Reference proteome</keyword>
<dbReference type="AlphaFoldDB" id="A0AAE0E1R8"/>
<comment type="caution">
    <text evidence="1">The sequence shown here is derived from an EMBL/GenBank/DDBJ whole genome shotgun (WGS) entry which is preliminary data.</text>
</comment>
<gene>
    <name evidence="1" type="ORF">Dsin_024169</name>
</gene>
<dbReference type="EMBL" id="JANJYJ010000007">
    <property type="protein sequence ID" value="KAK3200754.1"/>
    <property type="molecule type" value="Genomic_DNA"/>
</dbReference>
<reference evidence="1" key="1">
    <citation type="journal article" date="2023" name="Plant J.">
        <title>Genome sequences and population genomics provide insights into the demographic history, inbreeding, and mutation load of two 'living fossil' tree species of Dipteronia.</title>
        <authorList>
            <person name="Feng Y."/>
            <person name="Comes H.P."/>
            <person name="Chen J."/>
            <person name="Zhu S."/>
            <person name="Lu R."/>
            <person name="Zhang X."/>
            <person name="Li P."/>
            <person name="Qiu J."/>
            <person name="Olsen K.M."/>
            <person name="Qiu Y."/>
        </authorList>
    </citation>
    <scope>NUCLEOTIDE SEQUENCE</scope>
    <source>
        <strain evidence="1">NBL</strain>
    </source>
</reference>
<protein>
    <submittedName>
        <fullName evidence="1">Uncharacterized protein</fullName>
    </submittedName>
</protein>
<organism evidence="1 2">
    <name type="scientific">Dipteronia sinensis</name>
    <dbReference type="NCBI Taxonomy" id="43782"/>
    <lineage>
        <taxon>Eukaryota</taxon>
        <taxon>Viridiplantae</taxon>
        <taxon>Streptophyta</taxon>
        <taxon>Embryophyta</taxon>
        <taxon>Tracheophyta</taxon>
        <taxon>Spermatophyta</taxon>
        <taxon>Magnoliopsida</taxon>
        <taxon>eudicotyledons</taxon>
        <taxon>Gunneridae</taxon>
        <taxon>Pentapetalae</taxon>
        <taxon>rosids</taxon>
        <taxon>malvids</taxon>
        <taxon>Sapindales</taxon>
        <taxon>Sapindaceae</taxon>
        <taxon>Hippocastanoideae</taxon>
        <taxon>Acereae</taxon>
        <taxon>Dipteronia</taxon>
    </lineage>
</organism>
<accession>A0AAE0E1R8</accession>
<dbReference type="PANTHER" id="PTHR47150:SF7">
    <property type="entry name" value="NUCLEASE"/>
    <property type="match status" value="1"/>
</dbReference>
<proteinExistence type="predicted"/>
<dbReference type="InterPro" id="IPR006912">
    <property type="entry name" value="Harbinger_derived_prot"/>
</dbReference>
<evidence type="ECO:0000313" key="2">
    <source>
        <dbReference type="Proteomes" id="UP001281410"/>
    </source>
</evidence>
<evidence type="ECO:0000313" key="1">
    <source>
        <dbReference type="EMBL" id="KAK3200754.1"/>
    </source>
</evidence>
<sequence>MEEAYDSYFVQRWDAAAIVGLSLLQKMTVVMRMLAYGVSTNFVDDYMQIGENTGIESLNTFTNAIVVIFGDEYLKSLINEDTARLLAIGNQRGFPGMLGSIDYMHYK</sequence>
<dbReference type="Pfam" id="PF04827">
    <property type="entry name" value="Plant_tran"/>
    <property type="match status" value="1"/>
</dbReference>
<dbReference type="Proteomes" id="UP001281410">
    <property type="component" value="Unassembled WGS sequence"/>
</dbReference>
<name>A0AAE0E1R8_9ROSI</name>
<dbReference type="PANTHER" id="PTHR47150">
    <property type="entry name" value="OS12G0169200 PROTEIN"/>
    <property type="match status" value="1"/>
</dbReference>